<evidence type="ECO:0000256" key="5">
    <source>
        <dbReference type="ARBA" id="ARBA00022692"/>
    </source>
</evidence>
<keyword evidence="3" id="KW-0813">Transport</keyword>
<proteinExistence type="inferred from homology"/>
<reference evidence="10" key="1">
    <citation type="journal article" date="2019" name="Int. J. Syst. Evol. Microbiol.">
        <title>The Global Catalogue of Microorganisms (GCM) 10K type strain sequencing project: providing services to taxonomists for standard genome sequencing and annotation.</title>
        <authorList>
            <consortium name="The Broad Institute Genomics Platform"/>
            <consortium name="The Broad Institute Genome Sequencing Center for Infectious Disease"/>
            <person name="Wu L."/>
            <person name="Ma J."/>
        </authorList>
    </citation>
    <scope>NUCLEOTIDE SEQUENCE [LARGE SCALE GENOMIC DNA]</scope>
    <source>
        <strain evidence="10">JCM 14232</strain>
    </source>
</reference>
<organism evidence="9 10">
    <name type="scientific">Alkalibacterium indicireducens</name>
    <dbReference type="NCBI Taxonomy" id="398758"/>
    <lineage>
        <taxon>Bacteria</taxon>
        <taxon>Bacillati</taxon>
        <taxon>Bacillota</taxon>
        <taxon>Bacilli</taxon>
        <taxon>Lactobacillales</taxon>
        <taxon>Carnobacteriaceae</taxon>
        <taxon>Alkalibacterium</taxon>
    </lineage>
</organism>
<evidence type="ECO:0000256" key="7">
    <source>
        <dbReference type="ARBA" id="ARBA00023136"/>
    </source>
</evidence>
<evidence type="ECO:0000256" key="1">
    <source>
        <dbReference type="ARBA" id="ARBA00004651"/>
    </source>
</evidence>
<dbReference type="InterPro" id="IPR002549">
    <property type="entry name" value="AI-2E-like"/>
</dbReference>
<evidence type="ECO:0000256" key="6">
    <source>
        <dbReference type="ARBA" id="ARBA00022989"/>
    </source>
</evidence>
<evidence type="ECO:0000313" key="10">
    <source>
        <dbReference type="Proteomes" id="UP001410648"/>
    </source>
</evidence>
<dbReference type="PANTHER" id="PTHR21716">
    <property type="entry name" value="TRANSMEMBRANE PROTEIN"/>
    <property type="match status" value="1"/>
</dbReference>
<dbReference type="Proteomes" id="UP001410648">
    <property type="component" value="Unassembled WGS sequence"/>
</dbReference>
<protein>
    <submittedName>
        <fullName evidence="9">AI-2E family transporter</fullName>
    </submittedName>
</protein>
<feature type="transmembrane region" description="Helical" evidence="8">
    <location>
        <begin position="41"/>
        <end position="63"/>
    </location>
</feature>
<gene>
    <name evidence="9" type="ORF">GCM10008936_11850</name>
</gene>
<feature type="transmembrane region" description="Helical" evidence="8">
    <location>
        <begin position="235"/>
        <end position="259"/>
    </location>
</feature>
<comment type="subcellular location">
    <subcellularLocation>
        <location evidence="1">Cell membrane</location>
        <topology evidence="1">Multi-pass membrane protein</topology>
    </subcellularLocation>
</comment>
<feature type="transmembrane region" description="Helical" evidence="8">
    <location>
        <begin position="265"/>
        <end position="284"/>
    </location>
</feature>
<keyword evidence="6 8" id="KW-1133">Transmembrane helix</keyword>
<keyword evidence="5 8" id="KW-0812">Transmembrane</keyword>
<accession>A0ABP3KPB5</accession>
<evidence type="ECO:0000256" key="8">
    <source>
        <dbReference type="SAM" id="Phobius"/>
    </source>
</evidence>
<comment type="caution">
    <text evidence="9">The sequence shown here is derived from an EMBL/GenBank/DDBJ whole genome shotgun (WGS) entry which is preliminary data.</text>
</comment>
<evidence type="ECO:0000256" key="3">
    <source>
        <dbReference type="ARBA" id="ARBA00022448"/>
    </source>
</evidence>
<feature type="transmembrane region" description="Helical" evidence="8">
    <location>
        <begin position="325"/>
        <end position="350"/>
    </location>
</feature>
<feature type="transmembrane region" description="Helical" evidence="8">
    <location>
        <begin position="75"/>
        <end position="100"/>
    </location>
</feature>
<feature type="transmembrane region" description="Helical" evidence="8">
    <location>
        <begin position="168"/>
        <end position="191"/>
    </location>
</feature>
<feature type="transmembrane region" description="Helical" evidence="8">
    <location>
        <begin position="291"/>
        <end position="313"/>
    </location>
</feature>
<dbReference type="EMBL" id="BAAADA010000104">
    <property type="protein sequence ID" value="GAA0484355.1"/>
    <property type="molecule type" value="Genomic_DNA"/>
</dbReference>
<dbReference type="Pfam" id="PF01594">
    <property type="entry name" value="AI-2E_transport"/>
    <property type="match status" value="1"/>
</dbReference>
<evidence type="ECO:0000256" key="4">
    <source>
        <dbReference type="ARBA" id="ARBA00022475"/>
    </source>
</evidence>
<keyword evidence="10" id="KW-1185">Reference proteome</keyword>
<evidence type="ECO:0000256" key="2">
    <source>
        <dbReference type="ARBA" id="ARBA00009773"/>
    </source>
</evidence>
<keyword evidence="4" id="KW-1003">Cell membrane</keyword>
<name>A0ABP3KPB5_9LACT</name>
<dbReference type="PANTHER" id="PTHR21716:SF53">
    <property type="entry name" value="PERMEASE PERM-RELATED"/>
    <property type="match status" value="1"/>
</dbReference>
<evidence type="ECO:0000313" key="9">
    <source>
        <dbReference type="EMBL" id="GAA0484355.1"/>
    </source>
</evidence>
<keyword evidence="7 8" id="KW-0472">Membrane</keyword>
<sequence length="373" mass="41187">MKEEKTVIDWKKSKLMFWTIWLLAVSVLIFVLQQIDFILNPLVGILTALFMPLLIAGFLYYLLNPVVKLLERIKVKRVFGIAIVMILLLGLMLLTVLLGMPMLIDQATNLVSGIPVFISELETYSLSLAEEPWMQQVDIQAALNNLELWLRDISSQFLSGFVASVGGAIQMFTEIAFISITVPVILFYMLYDGEKFLPFAVNLTPVKFKENVKEMIIQTDATISSYISGKGMASFLVGLLLFILYSIVRMPSAFLLSVFAAITNFIPYVGPFIGAGPAVIVGLIESPGRAVLAAVFVLIVQQLDSNLFTPLLVGKSLSIHPLTVILVLLASANIAGLIGMFIGVPLFAIIKTIAIYTIRMVKQHNLAKMPIEK</sequence>
<feature type="transmembrane region" description="Helical" evidence="8">
    <location>
        <begin position="15"/>
        <end position="35"/>
    </location>
</feature>
<comment type="similarity">
    <text evidence="2">Belongs to the autoinducer-2 exporter (AI-2E) (TC 2.A.86) family.</text>
</comment>